<organism evidence="1">
    <name type="scientific">mine drainage metagenome</name>
    <dbReference type="NCBI Taxonomy" id="410659"/>
    <lineage>
        <taxon>unclassified sequences</taxon>
        <taxon>metagenomes</taxon>
        <taxon>ecological metagenomes</taxon>
    </lineage>
</organism>
<protein>
    <recommendedName>
        <fullName evidence="2">EF hand</fullName>
    </recommendedName>
</protein>
<comment type="caution">
    <text evidence="1">The sequence shown here is derived from an EMBL/GenBank/DDBJ whole genome shotgun (WGS) entry which is preliminary data.</text>
</comment>
<dbReference type="Gene3D" id="1.10.238.10">
    <property type="entry name" value="EF-hand"/>
    <property type="match status" value="1"/>
</dbReference>
<reference evidence="1" key="1">
    <citation type="submission" date="2016-10" db="EMBL/GenBank/DDBJ databases">
        <title>Sequence of Gallionella enrichment culture.</title>
        <authorList>
            <person name="Poehlein A."/>
            <person name="Muehling M."/>
            <person name="Daniel R."/>
        </authorList>
    </citation>
    <scope>NUCLEOTIDE SEQUENCE</scope>
</reference>
<dbReference type="AlphaFoldDB" id="A0A1J5QWL5"/>
<evidence type="ECO:0000313" key="1">
    <source>
        <dbReference type="EMBL" id="OIQ88078.1"/>
    </source>
</evidence>
<name>A0A1J5QWL5_9ZZZZ</name>
<sequence length="180" mass="18773">MKAGMAGVAAAGVLALLLTGCGFQGRRPAVARRDALVYSPNAEPLTGGPLGRASCAVAEGRWFDRLAGGPAGQVSRERFLADARAQFARMDLNHDGMLTSAVLARYRAPYLPNGGVSDGGRGGLGGGADKADPVMSADSHLLFRVTLEDFLAQAEDVFERLDRQHAGALSRADAEAFCAQ</sequence>
<gene>
    <name evidence="1" type="ORF">GALL_300440</name>
</gene>
<dbReference type="PROSITE" id="PS51257">
    <property type="entry name" value="PROKAR_LIPOPROTEIN"/>
    <property type="match status" value="1"/>
</dbReference>
<accession>A0A1J5QWL5</accession>
<dbReference type="EMBL" id="MLJW01000389">
    <property type="protein sequence ID" value="OIQ88078.1"/>
    <property type="molecule type" value="Genomic_DNA"/>
</dbReference>
<proteinExistence type="predicted"/>
<evidence type="ECO:0008006" key="2">
    <source>
        <dbReference type="Google" id="ProtNLM"/>
    </source>
</evidence>